<dbReference type="InterPro" id="IPR041367">
    <property type="entry name" value="Znf-CCCH_4"/>
</dbReference>
<dbReference type="Gene3D" id="4.10.1000.10">
    <property type="entry name" value="Zinc finger, CCCH-type"/>
    <property type="match status" value="1"/>
</dbReference>
<gene>
    <name evidence="11" type="ORF">BBRV_LOCUS50205</name>
</gene>
<organism evidence="11">
    <name type="scientific">Bracon brevicornis</name>
    <dbReference type="NCBI Taxonomy" id="1563983"/>
    <lineage>
        <taxon>Eukaryota</taxon>
        <taxon>Metazoa</taxon>
        <taxon>Ecdysozoa</taxon>
        <taxon>Arthropoda</taxon>
        <taxon>Hexapoda</taxon>
        <taxon>Insecta</taxon>
        <taxon>Pterygota</taxon>
        <taxon>Neoptera</taxon>
        <taxon>Endopterygota</taxon>
        <taxon>Hymenoptera</taxon>
        <taxon>Apocrita</taxon>
        <taxon>Ichneumonoidea</taxon>
        <taxon>Braconidae</taxon>
        <taxon>Braconinae</taxon>
        <taxon>Bracon</taxon>
    </lineage>
</organism>
<keyword evidence="5" id="KW-0539">Nucleus</keyword>
<evidence type="ECO:0000256" key="2">
    <source>
        <dbReference type="ARBA" id="ARBA00022723"/>
    </source>
</evidence>
<dbReference type="PROSITE" id="PS50103">
    <property type="entry name" value="ZF_C3H1"/>
    <property type="match status" value="1"/>
</dbReference>
<comment type="function">
    <text evidence="6">Required for the export of mRNAs containing poly(A) tails from the nucleus into the cytoplasm.</text>
</comment>
<keyword evidence="2 9" id="KW-0479">Metal-binding</keyword>
<dbReference type="InterPro" id="IPR036855">
    <property type="entry name" value="Znf_CCCH_sf"/>
</dbReference>
<evidence type="ECO:0000256" key="1">
    <source>
        <dbReference type="ARBA" id="ARBA00004335"/>
    </source>
</evidence>
<dbReference type="EMBL" id="CADCXW020000015">
    <property type="protein sequence ID" value="CAD1550337.1"/>
    <property type="molecule type" value="Genomic_DNA"/>
</dbReference>
<name>A0A6V7JDC3_9HYME</name>
<dbReference type="GO" id="GO:0031965">
    <property type="term" value="C:nuclear membrane"/>
    <property type="evidence" value="ECO:0007669"/>
    <property type="project" value="UniProtKB-SubCell"/>
</dbReference>
<evidence type="ECO:0000259" key="10">
    <source>
        <dbReference type="PROSITE" id="PS50103"/>
    </source>
</evidence>
<dbReference type="PANTHER" id="PTHR46527">
    <property type="entry name" value="NUCLEOPORIN-LIKE PROTEIN 2"/>
    <property type="match status" value="1"/>
</dbReference>
<feature type="domain" description="C3H1-type" evidence="10">
    <location>
        <begin position="1"/>
        <end position="25"/>
    </location>
</feature>
<dbReference type="SUPFAM" id="SSF90229">
    <property type="entry name" value="CCCH zinc finger"/>
    <property type="match status" value="1"/>
</dbReference>
<dbReference type="PANTHER" id="PTHR46527:SF1">
    <property type="entry name" value="NUCLEOPORIN NUP42"/>
    <property type="match status" value="1"/>
</dbReference>
<evidence type="ECO:0000256" key="5">
    <source>
        <dbReference type="ARBA" id="ARBA00023242"/>
    </source>
</evidence>
<evidence type="ECO:0000256" key="6">
    <source>
        <dbReference type="ARBA" id="ARBA00037262"/>
    </source>
</evidence>
<reference evidence="11" key="1">
    <citation type="submission" date="2020-07" db="EMBL/GenBank/DDBJ databases">
        <authorList>
            <person name="Ferguson B K."/>
        </authorList>
    </citation>
    <scope>NUCLEOTIDE SEQUENCE</scope>
    <source>
        <strain evidence="11">L06</strain>
    </source>
</reference>
<comment type="subcellular location">
    <subcellularLocation>
        <location evidence="1">Nucleus membrane</location>
        <topology evidence="1">Peripheral membrane protein</topology>
        <orientation evidence="1">Cytoplasmic side</orientation>
    </subcellularLocation>
</comment>
<feature type="zinc finger region" description="C3H1-type" evidence="9">
    <location>
        <begin position="1"/>
        <end position="25"/>
    </location>
</feature>
<evidence type="ECO:0000256" key="3">
    <source>
        <dbReference type="ARBA" id="ARBA00022771"/>
    </source>
</evidence>
<evidence type="ECO:0000256" key="7">
    <source>
        <dbReference type="ARBA" id="ARBA00039886"/>
    </source>
</evidence>
<accession>A0A6V7JDC3</accession>
<dbReference type="InterPro" id="IPR000571">
    <property type="entry name" value="Znf_CCCH"/>
</dbReference>
<proteinExistence type="predicted"/>
<keyword evidence="3 9" id="KW-0863">Zinc-finger</keyword>
<dbReference type="Pfam" id="PF18044">
    <property type="entry name" value="zf-CCCH_4"/>
    <property type="match status" value="1"/>
</dbReference>
<protein>
    <recommendedName>
        <fullName evidence="7">Nucleoporin NUP42</fullName>
    </recommendedName>
    <alternativeName>
        <fullName evidence="8">Nucleoporin-like protein 2</fullName>
    </alternativeName>
</protein>
<sequence length="423" mass="46142">MVVCKFFQQGNCRFGQYCKFEHVNFNGGQGVEHKLPYGEGKSIVLGIAEEVLTAERGGQWLLSSFGPFKEQASIPGMEDVSPEEIRWEIYQAQKNGNVEQTKNQYERLCQEMIKKREALKNPTLETAEMLEKLHKHQQSSNFSTPLTPNSIFQNSNSDSTFAAKIYPTATGGSAFGDTFKSTPSQSSVFTGPTATGSAINTVPFYNASSLGSIPTTQKDTNEAFFNRNTLFSNNGSGLSMFSTMADNYATTNSIFGGGSGVRNSSDAALFCKNEGGSSGNLFTNEVAPMVPSQCHQPMINEKITSMTNEVNSLANQSSNCTILGDHLTTGESFAGNSSGNIFNAVRLEQQHTTPFNIQRTNPPAPHLLQFGQGSVFGRNSNEVADANQYSNEDELTSSERMLYLTANFELGKIPTTPPTIEMR</sequence>
<evidence type="ECO:0000256" key="8">
    <source>
        <dbReference type="ARBA" id="ARBA00042384"/>
    </source>
</evidence>
<dbReference type="AlphaFoldDB" id="A0A6V7JDC3"/>
<dbReference type="GO" id="GO:0008270">
    <property type="term" value="F:zinc ion binding"/>
    <property type="evidence" value="ECO:0007669"/>
    <property type="project" value="UniProtKB-KW"/>
</dbReference>
<evidence type="ECO:0000256" key="4">
    <source>
        <dbReference type="ARBA" id="ARBA00022833"/>
    </source>
</evidence>
<evidence type="ECO:0000313" key="11">
    <source>
        <dbReference type="EMBL" id="CAD1550337.1"/>
    </source>
</evidence>
<dbReference type="InterPro" id="IPR051767">
    <property type="entry name" value="Nucleoporin_NUP42"/>
</dbReference>
<keyword evidence="4 9" id="KW-0862">Zinc</keyword>
<evidence type="ECO:0000256" key="9">
    <source>
        <dbReference type="PROSITE-ProRule" id="PRU00723"/>
    </source>
</evidence>